<accession>A0A6A4HNB5</accession>
<proteinExistence type="predicted"/>
<protein>
    <submittedName>
        <fullName evidence="1">Uncharacterized protein</fullName>
    </submittedName>
</protein>
<organism evidence="1 2">
    <name type="scientific">Gymnopus androsaceus JB14</name>
    <dbReference type="NCBI Taxonomy" id="1447944"/>
    <lineage>
        <taxon>Eukaryota</taxon>
        <taxon>Fungi</taxon>
        <taxon>Dikarya</taxon>
        <taxon>Basidiomycota</taxon>
        <taxon>Agaricomycotina</taxon>
        <taxon>Agaricomycetes</taxon>
        <taxon>Agaricomycetidae</taxon>
        <taxon>Agaricales</taxon>
        <taxon>Marasmiineae</taxon>
        <taxon>Omphalotaceae</taxon>
        <taxon>Gymnopus</taxon>
    </lineage>
</organism>
<gene>
    <name evidence="1" type="ORF">BT96DRAFT_775971</name>
</gene>
<keyword evidence="2" id="KW-1185">Reference proteome</keyword>
<feature type="non-terminal residue" evidence="1">
    <location>
        <position position="1"/>
    </location>
</feature>
<dbReference type="OrthoDB" id="3231000at2759"/>
<sequence length="149" mass="17190">LAHQLHVVRAHLLHYESLLDDFRKTVEFVLKPLTRAWLSLLHLYLEPYERLLDKECTNLLIEISRLKMTRAMLNKRLGNVTELAFSSFNIEESRRMKNLTEISLLTKTQTFFGMNVIEITGSSSGSKETLAHYIAAAIPLTIVTVWVMM</sequence>
<dbReference type="Proteomes" id="UP000799118">
    <property type="component" value="Unassembled WGS sequence"/>
</dbReference>
<evidence type="ECO:0000313" key="1">
    <source>
        <dbReference type="EMBL" id="KAE9399503.1"/>
    </source>
</evidence>
<dbReference type="AlphaFoldDB" id="A0A6A4HNB5"/>
<evidence type="ECO:0000313" key="2">
    <source>
        <dbReference type="Proteomes" id="UP000799118"/>
    </source>
</evidence>
<name>A0A6A4HNB5_9AGAR</name>
<reference evidence="1" key="1">
    <citation type="journal article" date="2019" name="Environ. Microbiol.">
        <title>Fungal ecological strategies reflected in gene transcription - a case study of two litter decomposers.</title>
        <authorList>
            <person name="Barbi F."/>
            <person name="Kohler A."/>
            <person name="Barry K."/>
            <person name="Baskaran P."/>
            <person name="Daum C."/>
            <person name="Fauchery L."/>
            <person name="Ihrmark K."/>
            <person name="Kuo A."/>
            <person name="LaButti K."/>
            <person name="Lipzen A."/>
            <person name="Morin E."/>
            <person name="Grigoriev I.V."/>
            <person name="Henrissat B."/>
            <person name="Lindahl B."/>
            <person name="Martin F."/>
        </authorList>
    </citation>
    <scope>NUCLEOTIDE SEQUENCE</scope>
    <source>
        <strain evidence="1">JB14</strain>
    </source>
</reference>
<dbReference type="EMBL" id="ML769469">
    <property type="protein sequence ID" value="KAE9399503.1"/>
    <property type="molecule type" value="Genomic_DNA"/>
</dbReference>
<feature type="non-terminal residue" evidence="1">
    <location>
        <position position="149"/>
    </location>
</feature>